<keyword evidence="1" id="KW-0732">Signal</keyword>
<protein>
    <recommendedName>
        <fullName evidence="4">C1q domain-containing protein</fullName>
    </recommendedName>
</protein>
<dbReference type="OrthoDB" id="9808953at2"/>
<dbReference type="AlphaFoldDB" id="A0A1M6B892"/>
<evidence type="ECO:0008006" key="4">
    <source>
        <dbReference type="Google" id="ProtNLM"/>
    </source>
</evidence>
<gene>
    <name evidence="2" type="ORF">SAMN04487908_102134</name>
</gene>
<keyword evidence="3" id="KW-1185">Reference proteome</keyword>
<dbReference type="STRING" id="797419.SAMN05216556_104137"/>
<dbReference type="Proteomes" id="UP000184172">
    <property type="component" value="Unassembled WGS sequence"/>
</dbReference>
<evidence type="ECO:0000313" key="3">
    <source>
        <dbReference type="Proteomes" id="UP000184172"/>
    </source>
</evidence>
<sequence>MIVKFKFLLFFLIAISTAYSQVGIGTTNPNADAALDITSSNQGLLLPRLALTATNNPTPLSAHVNGMVVYNTSTSGSSTFSVSPGFYFNNGSRWVRFADNLVVESTDKTNDEWINGTGRILLGKQSNGVSQRSSGSEFVILDNGSVGIGVTNPDAKLVLNSTVSNTSGLKFTQLNAATPISSGSALGVDNSGNVITVAGAFTEVVFTASLGTGAGGTTNATLAANGFNTVPLPNVTKNLGGGTWNTSNYTYRVPISGTYLIKSSVRLVDGSISRNIFQSVHTSNIDIPDGIWQTNVYASGSDRWTMLYTRLAYFNQGDVLRLYIYSDGQTARLSDASLNITLLNRN</sequence>
<reference evidence="3" key="1">
    <citation type="submission" date="2016-11" db="EMBL/GenBank/DDBJ databases">
        <authorList>
            <person name="Varghese N."/>
            <person name="Submissions S."/>
        </authorList>
    </citation>
    <scope>NUCLEOTIDE SEQUENCE [LARGE SCALE GENOMIC DNA]</scope>
    <source>
        <strain evidence="3">DSM 26349</strain>
    </source>
</reference>
<accession>A0A1M6B892</accession>
<feature type="signal peptide" evidence="1">
    <location>
        <begin position="1"/>
        <end position="20"/>
    </location>
</feature>
<dbReference type="RefSeq" id="WP_073214458.1">
    <property type="nucleotide sequence ID" value="NZ_FNNS01000004.1"/>
</dbReference>
<name>A0A1M6B892_9FLAO</name>
<feature type="chain" id="PRO_5009916023" description="C1q domain-containing protein" evidence="1">
    <location>
        <begin position="21"/>
        <end position="346"/>
    </location>
</feature>
<organism evidence="2 3">
    <name type="scientific">Aequorivita viscosa</name>
    <dbReference type="NCBI Taxonomy" id="797419"/>
    <lineage>
        <taxon>Bacteria</taxon>
        <taxon>Pseudomonadati</taxon>
        <taxon>Bacteroidota</taxon>
        <taxon>Flavobacteriia</taxon>
        <taxon>Flavobacteriales</taxon>
        <taxon>Flavobacteriaceae</taxon>
        <taxon>Aequorivita</taxon>
    </lineage>
</organism>
<evidence type="ECO:0000313" key="2">
    <source>
        <dbReference type="EMBL" id="SHI44959.1"/>
    </source>
</evidence>
<dbReference type="EMBL" id="FQYV01000002">
    <property type="protein sequence ID" value="SHI44959.1"/>
    <property type="molecule type" value="Genomic_DNA"/>
</dbReference>
<evidence type="ECO:0000256" key="1">
    <source>
        <dbReference type="SAM" id="SignalP"/>
    </source>
</evidence>
<proteinExistence type="predicted"/>